<sequence length="100" mass="10690">MGVYTEGLVDVPVETFHSHIRFIQHHNLWGEVTDALKEAGISTTPMSIQAVRVISNFVAAKGRQLQREADNPDAVRTPRCGCPDGTGDAGSDAGDAGHPH</sequence>
<name>A0ABS1PAJ5_9ACTN</name>
<gene>
    <name evidence="2" type="ORF">JK361_32890</name>
</gene>
<evidence type="ECO:0000313" key="3">
    <source>
        <dbReference type="Proteomes" id="UP000621386"/>
    </source>
</evidence>
<feature type="region of interest" description="Disordered" evidence="1">
    <location>
        <begin position="64"/>
        <end position="100"/>
    </location>
</feature>
<feature type="compositionally biased region" description="Low complexity" evidence="1">
    <location>
        <begin position="85"/>
        <end position="94"/>
    </location>
</feature>
<comment type="caution">
    <text evidence="2">The sequence shown here is derived from an EMBL/GenBank/DDBJ whole genome shotgun (WGS) entry which is preliminary data.</text>
</comment>
<protein>
    <submittedName>
        <fullName evidence="2">Uncharacterized protein</fullName>
    </submittedName>
</protein>
<reference evidence="2 3" key="1">
    <citation type="submission" date="2021-01" db="EMBL/GenBank/DDBJ databases">
        <title>WGS of actinomycetes isolated from Thailand.</title>
        <authorList>
            <person name="Thawai C."/>
        </authorList>
    </citation>
    <scope>NUCLEOTIDE SEQUENCE [LARGE SCALE GENOMIC DNA]</scope>
    <source>
        <strain evidence="2 3">CH5-8</strain>
    </source>
</reference>
<organism evidence="2 3">
    <name type="scientific">Streptomyces musisoli</name>
    <dbReference type="NCBI Taxonomy" id="2802280"/>
    <lineage>
        <taxon>Bacteria</taxon>
        <taxon>Bacillati</taxon>
        <taxon>Actinomycetota</taxon>
        <taxon>Actinomycetes</taxon>
        <taxon>Kitasatosporales</taxon>
        <taxon>Streptomycetaceae</taxon>
        <taxon>Streptomyces</taxon>
    </lineage>
</organism>
<proteinExistence type="predicted"/>
<accession>A0ABS1PAJ5</accession>
<dbReference type="EMBL" id="JAERRH010000019">
    <property type="protein sequence ID" value="MBL1109333.1"/>
    <property type="molecule type" value="Genomic_DNA"/>
</dbReference>
<keyword evidence="3" id="KW-1185">Reference proteome</keyword>
<dbReference type="Proteomes" id="UP000621386">
    <property type="component" value="Unassembled WGS sequence"/>
</dbReference>
<evidence type="ECO:0000256" key="1">
    <source>
        <dbReference type="SAM" id="MobiDB-lite"/>
    </source>
</evidence>
<evidence type="ECO:0000313" key="2">
    <source>
        <dbReference type="EMBL" id="MBL1109333.1"/>
    </source>
</evidence>